<name>A0ABR2WW71_9FUNG</name>
<dbReference type="Gene3D" id="2.60.120.200">
    <property type="match status" value="1"/>
</dbReference>
<dbReference type="InterPro" id="IPR009784">
    <property type="entry name" value="DUF1349"/>
</dbReference>
<sequence>MNQDIQLQWTVAPPKLEEEGATIKLTSSPNSDFWRTTAAHRMSGNFGYQKVTASKFKVSCFVRGQWDIEYDQAGVMIYQDDNTWIKGGIEFTGGIQYISAVVTNPYSDWGLFSSPTDTKSNHLYIELERDGPLVKLSYGIVENDSDREDYRNGTKSPRVFRESTCFAPDQASLNGFGCRILRE</sequence>
<dbReference type="Proteomes" id="UP001479436">
    <property type="component" value="Unassembled WGS sequence"/>
</dbReference>
<comment type="caution">
    <text evidence="1">The sequence shown here is derived from an EMBL/GenBank/DDBJ whole genome shotgun (WGS) entry which is preliminary data.</text>
</comment>
<keyword evidence="2" id="KW-1185">Reference proteome</keyword>
<dbReference type="EMBL" id="JASJQH010000226">
    <property type="protein sequence ID" value="KAK9765779.1"/>
    <property type="molecule type" value="Genomic_DNA"/>
</dbReference>
<gene>
    <name evidence="1" type="ORF">K7432_005617</name>
</gene>
<evidence type="ECO:0000313" key="2">
    <source>
        <dbReference type="Proteomes" id="UP001479436"/>
    </source>
</evidence>
<dbReference type="Pfam" id="PF07081">
    <property type="entry name" value="DUF1349"/>
    <property type="match status" value="1"/>
</dbReference>
<evidence type="ECO:0008006" key="3">
    <source>
        <dbReference type="Google" id="ProtNLM"/>
    </source>
</evidence>
<dbReference type="SUPFAM" id="SSF49899">
    <property type="entry name" value="Concanavalin A-like lectins/glucanases"/>
    <property type="match status" value="1"/>
</dbReference>
<evidence type="ECO:0000313" key="1">
    <source>
        <dbReference type="EMBL" id="KAK9765779.1"/>
    </source>
</evidence>
<dbReference type="PANTHER" id="PTHR35332">
    <property type="entry name" value="REGULATION OF ENOLASE PROTEIN 1"/>
    <property type="match status" value="1"/>
</dbReference>
<protein>
    <recommendedName>
        <fullName evidence="3">DUF1349 domain-containing protein</fullName>
    </recommendedName>
</protein>
<dbReference type="InterPro" id="IPR013320">
    <property type="entry name" value="ConA-like_dom_sf"/>
</dbReference>
<accession>A0ABR2WW71</accession>
<dbReference type="PANTHER" id="PTHR35332:SF2">
    <property type="entry name" value="REGULATION OF ENOLASE PROTEIN 1"/>
    <property type="match status" value="1"/>
</dbReference>
<proteinExistence type="predicted"/>
<organism evidence="1 2">
    <name type="scientific">Basidiobolus ranarum</name>
    <dbReference type="NCBI Taxonomy" id="34480"/>
    <lineage>
        <taxon>Eukaryota</taxon>
        <taxon>Fungi</taxon>
        <taxon>Fungi incertae sedis</taxon>
        <taxon>Zoopagomycota</taxon>
        <taxon>Entomophthoromycotina</taxon>
        <taxon>Basidiobolomycetes</taxon>
        <taxon>Basidiobolales</taxon>
        <taxon>Basidiobolaceae</taxon>
        <taxon>Basidiobolus</taxon>
    </lineage>
</organism>
<reference evidence="1 2" key="1">
    <citation type="submission" date="2023-04" db="EMBL/GenBank/DDBJ databases">
        <title>Genome of Basidiobolus ranarum AG-B5.</title>
        <authorList>
            <person name="Stajich J.E."/>
            <person name="Carter-House D."/>
            <person name="Gryganskyi A."/>
        </authorList>
    </citation>
    <scope>NUCLEOTIDE SEQUENCE [LARGE SCALE GENOMIC DNA]</scope>
    <source>
        <strain evidence="1 2">AG-B5</strain>
    </source>
</reference>